<dbReference type="Proteomes" id="UP001392318">
    <property type="component" value="Unassembled WGS sequence"/>
</dbReference>
<sequence>MAYDLDVCLSRSARALALSGGDAETAKGFIRRNFGGAQQAEIVIDKGLITTDEITPDSELLGAYGGRIADLVRRRSALGRLEQYFKFQHLRPFVPWLALVSGTSAAWVGEAMLKPIGDTPGFLTVRLPVKKVATILPFTEESLRVANANVDAAIERACVQALVDAVEATLFSAAPGDAATPPGLLTDVAAGAGDAPADLDALLQSVPSDLLDKGIVLVINPGDTPRWLASGLGDHGTLSARDGGFLAGMGCITSTAIPPGSVAWICPGAIAFTDAGALISAARAATLMLDLGDGEGPQMVSLWQNNLRAIRAEHWLNWQPLHDVVGGAITGVFPDLPERRMITPPRATKRTKGA</sequence>
<evidence type="ECO:0000313" key="1">
    <source>
        <dbReference type="EMBL" id="MEM5404110.1"/>
    </source>
</evidence>
<dbReference type="EMBL" id="JAYMRU010000026">
    <property type="protein sequence ID" value="MEM5404110.1"/>
    <property type="molecule type" value="Genomic_DNA"/>
</dbReference>
<organism evidence="1 2">
    <name type="scientific">Paraburkholderia unamae</name>
    <dbReference type="NCBI Taxonomy" id="219649"/>
    <lineage>
        <taxon>Bacteria</taxon>
        <taxon>Pseudomonadati</taxon>
        <taxon>Pseudomonadota</taxon>
        <taxon>Betaproteobacteria</taxon>
        <taxon>Burkholderiales</taxon>
        <taxon>Burkholderiaceae</taxon>
        <taxon>Paraburkholderia</taxon>
    </lineage>
</organism>
<protein>
    <submittedName>
        <fullName evidence="1">Phage major capsid protein</fullName>
    </submittedName>
</protein>
<name>A0ACC6RQV5_9BURK</name>
<accession>A0ACC6RQV5</accession>
<proteinExistence type="predicted"/>
<gene>
    <name evidence="1" type="ORF">VSR83_29450</name>
</gene>
<reference evidence="1" key="1">
    <citation type="submission" date="2024-01" db="EMBL/GenBank/DDBJ databases">
        <title>The diversity of rhizobia nodulating Mimosa spp. in eleven states of Brazil covering several biomes is determined by host plant, location, and edaphic factors.</title>
        <authorList>
            <person name="Rouws L."/>
            <person name="Barauna A."/>
            <person name="Beukes C."/>
            <person name="De Faria S.M."/>
            <person name="Gross E."/>
            <person name="Dos Reis Junior F.B."/>
            <person name="Simon M."/>
            <person name="Maluk M."/>
            <person name="Odee D.W."/>
            <person name="Kenicer G."/>
            <person name="Young J.P.W."/>
            <person name="Reis V.M."/>
            <person name="Zilli J."/>
            <person name="James E.K."/>
        </authorList>
    </citation>
    <scope>NUCLEOTIDE SEQUENCE</scope>
    <source>
        <strain evidence="1">JPY452</strain>
    </source>
</reference>
<comment type="caution">
    <text evidence="1">The sequence shown here is derived from an EMBL/GenBank/DDBJ whole genome shotgun (WGS) entry which is preliminary data.</text>
</comment>
<evidence type="ECO:0000313" key="2">
    <source>
        <dbReference type="Proteomes" id="UP001392318"/>
    </source>
</evidence>
<keyword evidence="2" id="KW-1185">Reference proteome</keyword>